<organism evidence="10 11">
    <name type="scientific">Saponaria officinalis</name>
    <name type="common">Common soapwort</name>
    <name type="synonym">Lychnis saponaria</name>
    <dbReference type="NCBI Taxonomy" id="3572"/>
    <lineage>
        <taxon>Eukaryota</taxon>
        <taxon>Viridiplantae</taxon>
        <taxon>Streptophyta</taxon>
        <taxon>Embryophyta</taxon>
        <taxon>Tracheophyta</taxon>
        <taxon>Spermatophyta</taxon>
        <taxon>Magnoliopsida</taxon>
        <taxon>eudicotyledons</taxon>
        <taxon>Gunneridae</taxon>
        <taxon>Pentapetalae</taxon>
        <taxon>Caryophyllales</taxon>
        <taxon>Caryophyllaceae</taxon>
        <taxon>Caryophylleae</taxon>
        <taxon>Saponaria</taxon>
    </lineage>
</organism>
<evidence type="ECO:0000256" key="1">
    <source>
        <dbReference type="ARBA" id="ARBA00004167"/>
    </source>
</evidence>
<evidence type="ECO:0000256" key="4">
    <source>
        <dbReference type="ARBA" id="ARBA00022968"/>
    </source>
</evidence>
<dbReference type="Pfam" id="PF14416">
    <property type="entry name" value="PMR5N"/>
    <property type="match status" value="1"/>
</dbReference>
<proteinExistence type="inferred from homology"/>
<name>A0AAW1IFZ4_SAPOF</name>
<dbReference type="GO" id="GO:0016020">
    <property type="term" value="C:membrane"/>
    <property type="evidence" value="ECO:0007669"/>
    <property type="project" value="UniProtKB-SubCell"/>
</dbReference>
<dbReference type="EMBL" id="JBDFQZ010000009">
    <property type="protein sequence ID" value="KAK9688729.1"/>
    <property type="molecule type" value="Genomic_DNA"/>
</dbReference>
<dbReference type="GO" id="GO:0016413">
    <property type="term" value="F:O-acetyltransferase activity"/>
    <property type="evidence" value="ECO:0007669"/>
    <property type="project" value="InterPro"/>
</dbReference>
<comment type="caution">
    <text evidence="10">The sequence shown here is derived from an EMBL/GenBank/DDBJ whole genome shotgun (WGS) entry which is preliminary data.</text>
</comment>
<evidence type="ECO:0000256" key="3">
    <source>
        <dbReference type="ARBA" id="ARBA00022692"/>
    </source>
</evidence>
<dbReference type="PANTHER" id="PTHR32285:SF30">
    <property type="entry name" value="PROTEIN TRICHOME BIREFRINGENCE-LIKE 42"/>
    <property type="match status" value="1"/>
</dbReference>
<dbReference type="InterPro" id="IPR026057">
    <property type="entry name" value="TBL_C"/>
</dbReference>
<sequence length="368" mass="42073">MKTHFLLTTLLLLLPNILSINGDFNNEERSMKPKPKPKSKSKPRLRMIKGCDIFKGSWVYDETYPLYDSNTCSFIGDGFNCQKNGRPDKDYLKYRWQPHGCDIQRFDGRALLERWRGKKIMFVGDSLSFNQWESLTCMLHSAVPQSKYTLVYKGSLSVFSFPEYGVSIMMLKNGFLVDVVTEKVGRVLKLDSISGGSEWLGVDVLIFNTYHWWFHKWDYYELGGKLIKGMDHMKAFEIALQTWAKWVDSNIDSSKTQVFYQGVSAVHMNGSDWGEPRARFCRGQTRPVEGPVYAGGRHPGEDVVQSVLSQMKKPVHLLDITLLTQLRKDGHPSIYAGGGPKLLDCSHWCLPGAPDTWNQLLYNIVFGY</sequence>
<feature type="signal peptide" evidence="7">
    <location>
        <begin position="1"/>
        <end position="19"/>
    </location>
</feature>
<dbReference type="Pfam" id="PF13839">
    <property type="entry name" value="PC-Esterase"/>
    <property type="match status" value="1"/>
</dbReference>
<feature type="chain" id="PRO_5043889592" description="Trichome birefringence-like N-terminal domain-containing protein" evidence="7">
    <location>
        <begin position="20"/>
        <end position="368"/>
    </location>
</feature>
<evidence type="ECO:0000256" key="2">
    <source>
        <dbReference type="ARBA" id="ARBA00007727"/>
    </source>
</evidence>
<dbReference type="InterPro" id="IPR025846">
    <property type="entry name" value="TBL_N"/>
</dbReference>
<evidence type="ECO:0000256" key="6">
    <source>
        <dbReference type="ARBA" id="ARBA00023136"/>
    </source>
</evidence>
<evidence type="ECO:0008006" key="12">
    <source>
        <dbReference type="Google" id="ProtNLM"/>
    </source>
</evidence>
<dbReference type="GO" id="GO:0005794">
    <property type="term" value="C:Golgi apparatus"/>
    <property type="evidence" value="ECO:0007669"/>
    <property type="project" value="TreeGrafter"/>
</dbReference>
<keyword evidence="11" id="KW-1185">Reference proteome</keyword>
<keyword evidence="4" id="KW-0735">Signal-anchor</keyword>
<keyword evidence="6" id="KW-0472">Membrane</keyword>
<evidence type="ECO:0000256" key="7">
    <source>
        <dbReference type="SAM" id="SignalP"/>
    </source>
</evidence>
<dbReference type="Proteomes" id="UP001443914">
    <property type="component" value="Unassembled WGS sequence"/>
</dbReference>
<evidence type="ECO:0000259" key="8">
    <source>
        <dbReference type="Pfam" id="PF13839"/>
    </source>
</evidence>
<accession>A0AAW1IFZ4</accession>
<feature type="domain" description="Trichome birefringence-like C-terminal" evidence="8">
    <location>
        <begin position="105"/>
        <end position="363"/>
    </location>
</feature>
<gene>
    <name evidence="10" type="ORF">RND81_09G006900</name>
</gene>
<dbReference type="InterPro" id="IPR029962">
    <property type="entry name" value="TBL"/>
</dbReference>
<comment type="subcellular location">
    <subcellularLocation>
        <location evidence="1">Membrane</location>
        <topology evidence="1">Single-pass membrane protein</topology>
    </subcellularLocation>
</comment>
<evidence type="ECO:0000256" key="5">
    <source>
        <dbReference type="ARBA" id="ARBA00022989"/>
    </source>
</evidence>
<evidence type="ECO:0000313" key="11">
    <source>
        <dbReference type="Proteomes" id="UP001443914"/>
    </source>
</evidence>
<dbReference type="AlphaFoldDB" id="A0AAW1IFZ4"/>
<comment type="similarity">
    <text evidence="2">Belongs to the PC-esterase family. TBL subfamily.</text>
</comment>
<keyword evidence="3" id="KW-0812">Transmembrane</keyword>
<feature type="domain" description="Trichome birefringence-like N-terminal" evidence="9">
    <location>
        <begin position="50"/>
        <end position="102"/>
    </location>
</feature>
<evidence type="ECO:0000313" key="10">
    <source>
        <dbReference type="EMBL" id="KAK9688729.1"/>
    </source>
</evidence>
<keyword evidence="5" id="KW-1133">Transmembrane helix</keyword>
<reference evidence="10" key="1">
    <citation type="submission" date="2024-03" db="EMBL/GenBank/DDBJ databases">
        <title>WGS assembly of Saponaria officinalis var. Norfolk2.</title>
        <authorList>
            <person name="Jenkins J."/>
            <person name="Shu S."/>
            <person name="Grimwood J."/>
            <person name="Barry K."/>
            <person name="Goodstein D."/>
            <person name="Schmutz J."/>
            <person name="Leebens-Mack J."/>
            <person name="Osbourn A."/>
        </authorList>
    </citation>
    <scope>NUCLEOTIDE SEQUENCE [LARGE SCALE GENOMIC DNA]</scope>
    <source>
        <strain evidence="10">JIC</strain>
    </source>
</reference>
<dbReference type="PANTHER" id="PTHR32285">
    <property type="entry name" value="PROTEIN TRICHOME BIREFRINGENCE-LIKE 9-RELATED"/>
    <property type="match status" value="1"/>
</dbReference>
<protein>
    <recommendedName>
        <fullName evidence="12">Trichome birefringence-like N-terminal domain-containing protein</fullName>
    </recommendedName>
</protein>
<keyword evidence="7" id="KW-0732">Signal</keyword>
<evidence type="ECO:0000259" key="9">
    <source>
        <dbReference type="Pfam" id="PF14416"/>
    </source>
</evidence>